<dbReference type="AlphaFoldDB" id="A0A0F4NRU5"/>
<evidence type="ECO:0000313" key="2">
    <source>
        <dbReference type="Proteomes" id="UP000033673"/>
    </source>
</evidence>
<organism evidence="1 2">
    <name type="scientific">Vibrio galatheae</name>
    <dbReference type="NCBI Taxonomy" id="579748"/>
    <lineage>
        <taxon>Bacteria</taxon>
        <taxon>Pseudomonadati</taxon>
        <taxon>Pseudomonadota</taxon>
        <taxon>Gammaproteobacteria</taxon>
        <taxon>Vibrionales</taxon>
        <taxon>Vibrionaceae</taxon>
        <taxon>Vibrio</taxon>
    </lineage>
</organism>
<reference evidence="1 2" key="1">
    <citation type="journal article" date="2015" name="BMC Genomics">
        <title>Genome mining reveals unlocked bioactive potential of marine Gram-negative bacteria.</title>
        <authorList>
            <person name="Machado H."/>
            <person name="Sonnenschein E.C."/>
            <person name="Melchiorsen J."/>
            <person name="Gram L."/>
        </authorList>
    </citation>
    <scope>NUCLEOTIDE SEQUENCE [LARGE SCALE GENOMIC DNA]</scope>
    <source>
        <strain evidence="1 2">S2757</strain>
    </source>
</reference>
<sequence>MAIAKFSEIEIHRALKGMLAQHPKFPPTLGEFVELLEGRQVDFDAAFWRMIDNKPEGRAEKHVSAKMGFNLRRMADDKARREFKKLLSNAIERERRGELVLDEDLAGKALAKHSVKNANDLAREKASERGLNKPENFRSGSVFERIAKLGQGASA</sequence>
<dbReference type="PATRIC" id="fig|579748.3.peg.444"/>
<name>A0A0F4NRU5_9VIBR</name>
<comment type="caution">
    <text evidence="1">The sequence shown here is derived from an EMBL/GenBank/DDBJ whole genome shotgun (WGS) entry which is preliminary data.</text>
</comment>
<keyword evidence="2" id="KW-1185">Reference proteome</keyword>
<dbReference type="EMBL" id="JXXV01000006">
    <property type="protein sequence ID" value="KJY84816.1"/>
    <property type="molecule type" value="Genomic_DNA"/>
</dbReference>
<dbReference type="Proteomes" id="UP000033673">
    <property type="component" value="Unassembled WGS sequence"/>
</dbReference>
<accession>A0A0F4NRU5</accession>
<gene>
    <name evidence="1" type="ORF">TW81_02140</name>
</gene>
<protein>
    <submittedName>
        <fullName evidence="1">Uncharacterized protein</fullName>
    </submittedName>
</protein>
<dbReference type="RefSeq" id="WP_045954084.1">
    <property type="nucleotide sequence ID" value="NZ_JXXV01000006.1"/>
</dbReference>
<evidence type="ECO:0000313" key="1">
    <source>
        <dbReference type="EMBL" id="KJY84816.1"/>
    </source>
</evidence>
<dbReference type="OrthoDB" id="5877081at2"/>
<proteinExistence type="predicted"/>